<accession>A0AAW8JAJ1</accession>
<dbReference type="GO" id="GO:0004315">
    <property type="term" value="F:3-oxoacyl-[acyl-carrier-protein] synthase activity"/>
    <property type="evidence" value="ECO:0007669"/>
    <property type="project" value="InterPro"/>
</dbReference>
<dbReference type="RefSeq" id="WP_308981966.1">
    <property type="nucleotide sequence ID" value="NZ_JAVIDL010000036.1"/>
</dbReference>
<dbReference type="Proteomes" id="UP001243844">
    <property type="component" value="Unassembled WGS sequence"/>
</dbReference>
<evidence type="ECO:0000256" key="2">
    <source>
        <dbReference type="ARBA" id="ARBA00023315"/>
    </source>
</evidence>
<evidence type="ECO:0000259" key="3">
    <source>
        <dbReference type="Pfam" id="PF08541"/>
    </source>
</evidence>
<dbReference type="PANTHER" id="PTHR34069:SF2">
    <property type="entry name" value="BETA-KETOACYL-[ACYL-CARRIER-PROTEIN] SYNTHASE III"/>
    <property type="match status" value="1"/>
</dbReference>
<dbReference type="Gene3D" id="3.40.47.10">
    <property type="match status" value="1"/>
</dbReference>
<dbReference type="AlphaFoldDB" id="A0AAW8JAJ1"/>
<evidence type="ECO:0000313" key="5">
    <source>
        <dbReference type="EMBL" id="MDQ8936859.1"/>
    </source>
</evidence>
<keyword evidence="1" id="KW-0808">Transferase</keyword>
<organism evidence="5 6">
    <name type="scientific">Acinetobacter rudis</name>
    <dbReference type="NCBI Taxonomy" id="632955"/>
    <lineage>
        <taxon>Bacteria</taxon>
        <taxon>Pseudomonadati</taxon>
        <taxon>Pseudomonadota</taxon>
        <taxon>Gammaproteobacteria</taxon>
        <taxon>Moraxellales</taxon>
        <taxon>Moraxellaceae</taxon>
        <taxon>Acinetobacter</taxon>
    </lineage>
</organism>
<gene>
    <name evidence="5" type="ORF">RFH47_14125</name>
</gene>
<proteinExistence type="predicted"/>
<dbReference type="InterPro" id="IPR013747">
    <property type="entry name" value="ACP_syn_III_C"/>
</dbReference>
<dbReference type="InterPro" id="IPR016039">
    <property type="entry name" value="Thiolase-like"/>
</dbReference>
<keyword evidence="2" id="KW-0012">Acyltransferase</keyword>
<dbReference type="GO" id="GO:0044550">
    <property type="term" value="P:secondary metabolite biosynthetic process"/>
    <property type="evidence" value="ECO:0007669"/>
    <property type="project" value="TreeGrafter"/>
</dbReference>
<sequence>MNIANSIQENSSLSLKLAAIDTYHPSTIRNNQYYLDKFDDTEKLIEIFRKVGREKRHVISNSDENSLTMAISASNNVLKKHNVENGDIDIIIFTSTTLEYLAPTNALWLHSILGIKNECVCFDINANCLGMFMALEQAAIILNSNKIYKRALVVGSDHMSKIGCETKPIPSTIVGDAAAAIILEKTLEKTDSGMMDRIYRTDSSFKDSIVLPPNGFSQSHTSNNEKIRWGAFSGVESVEFAADALDDLLEKNQLNLEDISCFLFSQFTKFNIDLLQEKKNIPWDKIEYIGDQYGYTGANSLFIAYASRLKKGLIKEGDIILFWTLGAGYQAGLMLWKV</sequence>
<reference evidence="5" key="1">
    <citation type="submission" date="2023-08" db="EMBL/GenBank/DDBJ databases">
        <title>Emergence of clinically-relevant ST2 carbapenem-resistant Acinetobacter baumannii strains in hospital sewages in Zhejiang, East of China.</title>
        <authorList>
            <person name="Kaichao C."/>
            <person name="Zhang R."/>
        </authorList>
    </citation>
    <scope>NUCLEOTIDE SEQUENCE</scope>
    <source>
        <strain evidence="5">M-RB-37</strain>
    </source>
</reference>
<name>A0AAW8JAJ1_9GAMM</name>
<dbReference type="PANTHER" id="PTHR34069">
    <property type="entry name" value="3-OXOACYL-[ACYL-CARRIER-PROTEIN] SYNTHASE 3"/>
    <property type="match status" value="1"/>
</dbReference>
<dbReference type="EMBL" id="JAVIDL010000036">
    <property type="protein sequence ID" value="MDQ8936859.1"/>
    <property type="molecule type" value="Genomic_DNA"/>
</dbReference>
<dbReference type="Pfam" id="PF08541">
    <property type="entry name" value="ACP_syn_III_C"/>
    <property type="match status" value="1"/>
</dbReference>
<dbReference type="SUPFAM" id="SSF53901">
    <property type="entry name" value="Thiolase-like"/>
    <property type="match status" value="1"/>
</dbReference>
<evidence type="ECO:0000256" key="1">
    <source>
        <dbReference type="ARBA" id="ARBA00022679"/>
    </source>
</evidence>
<feature type="domain" description="Beta-ketoacyl-[acyl-carrier-protein] synthase III N-terminal" evidence="4">
    <location>
        <begin position="122"/>
        <end position="202"/>
    </location>
</feature>
<dbReference type="GO" id="GO:0006633">
    <property type="term" value="P:fatty acid biosynthetic process"/>
    <property type="evidence" value="ECO:0007669"/>
    <property type="project" value="InterPro"/>
</dbReference>
<dbReference type="Pfam" id="PF08545">
    <property type="entry name" value="ACP_syn_III"/>
    <property type="match status" value="1"/>
</dbReference>
<dbReference type="InterPro" id="IPR013751">
    <property type="entry name" value="ACP_syn_III_N"/>
</dbReference>
<protein>
    <submittedName>
        <fullName evidence="5">3-oxoacyl-[acyl-carrier-protein] synthase III C-terminal domain-containing protein</fullName>
    </submittedName>
</protein>
<evidence type="ECO:0000313" key="6">
    <source>
        <dbReference type="Proteomes" id="UP001243844"/>
    </source>
</evidence>
<evidence type="ECO:0000259" key="4">
    <source>
        <dbReference type="Pfam" id="PF08545"/>
    </source>
</evidence>
<comment type="caution">
    <text evidence="5">The sequence shown here is derived from an EMBL/GenBank/DDBJ whole genome shotgun (WGS) entry which is preliminary data.</text>
</comment>
<feature type="domain" description="Beta-ketoacyl-[acyl-carrier-protein] synthase III C-terminal" evidence="3">
    <location>
        <begin position="249"/>
        <end position="337"/>
    </location>
</feature>